<keyword evidence="6" id="KW-0808">Transferase</keyword>
<dbReference type="NCBIfam" id="TIGR00321">
    <property type="entry name" value="dhys"/>
    <property type="match status" value="1"/>
</dbReference>
<dbReference type="PANTHER" id="PTHR11703:SF0">
    <property type="entry name" value="DEOXYHYPUSINE SYNTHASE"/>
    <property type="match status" value="1"/>
</dbReference>
<dbReference type="InParanoid" id="C5KKG2"/>
<comment type="catalytic activity">
    <reaction evidence="1">
        <text>[eIF5A protein]-L-lysine + spermidine = [eIF5A protein]-deoxyhypusine + propane-1,3-diamine</text>
        <dbReference type="Rhea" id="RHEA:33299"/>
        <dbReference type="Rhea" id="RHEA-COMP:10143"/>
        <dbReference type="Rhea" id="RHEA-COMP:10144"/>
        <dbReference type="ChEBI" id="CHEBI:29969"/>
        <dbReference type="ChEBI" id="CHEBI:57484"/>
        <dbReference type="ChEBI" id="CHEBI:57834"/>
        <dbReference type="ChEBI" id="CHEBI:82657"/>
        <dbReference type="EC" id="2.5.1.46"/>
    </reaction>
</comment>
<dbReference type="Gene3D" id="3.40.910.10">
    <property type="entry name" value="Deoxyhypusine synthase"/>
    <property type="match status" value="1"/>
</dbReference>
<evidence type="ECO:0000256" key="6">
    <source>
        <dbReference type="ARBA" id="ARBA00022679"/>
    </source>
</evidence>
<evidence type="ECO:0000256" key="3">
    <source>
        <dbReference type="ARBA" id="ARBA00005041"/>
    </source>
</evidence>
<evidence type="ECO:0000256" key="8">
    <source>
        <dbReference type="ARBA" id="ARBA00023256"/>
    </source>
</evidence>
<dbReference type="FunFam" id="3.40.910.10:FF:000001">
    <property type="entry name" value="Probable deoxyhypusine synthase"/>
    <property type="match status" value="1"/>
</dbReference>
<dbReference type="InterPro" id="IPR002773">
    <property type="entry name" value="Deoxyhypusine_synthase"/>
</dbReference>
<organism evidence="10">
    <name type="scientific">Perkinsus marinus (strain ATCC 50983 / TXsc)</name>
    <dbReference type="NCBI Taxonomy" id="423536"/>
    <lineage>
        <taxon>Eukaryota</taxon>
        <taxon>Sar</taxon>
        <taxon>Alveolata</taxon>
        <taxon>Perkinsozoa</taxon>
        <taxon>Perkinsea</taxon>
        <taxon>Perkinsida</taxon>
        <taxon>Perkinsidae</taxon>
        <taxon>Perkinsus</taxon>
    </lineage>
</organism>
<name>C5KKG2_PERM5</name>
<dbReference type="Pfam" id="PF01916">
    <property type="entry name" value="DS"/>
    <property type="match status" value="1"/>
</dbReference>
<dbReference type="AlphaFoldDB" id="C5KKG2"/>
<dbReference type="GeneID" id="9061957"/>
<comment type="similarity">
    <text evidence="4">Belongs to the deoxyhypusine synthase family.</text>
</comment>
<comment type="cofactor">
    <cofactor evidence="2">
        <name>NAD(+)</name>
        <dbReference type="ChEBI" id="CHEBI:57540"/>
    </cofactor>
</comment>
<evidence type="ECO:0000313" key="9">
    <source>
        <dbReference type="EMBL" id="EER15074.1"/>
    </source>
</evidence>
<dbReference type="GO" id="GO:0005737">
    <property type="term" value="C:cytoplasm"/>
    <property type="evidence" value="ECO:0007669"/>
    <property type="project" value="TreeGrafter"/>
</dbReference>
<keyword evidence="8" id="KW-0386">Hypusine biosynthesis</keyword>
<proteinExistence type="inferred from homology"/>
<dbReference type="Proteomes" id="UP000007800">
    <property type="component" value="Unassembled WGS sequence"/>
</dbReference>
<dbReference type="InterPro" id="IPR029035">
    <property type="entry name" value="DHS-like_NAD/FAD-binding_dom"/>
</dbReference>
<dbReference type="FunCoup" id="C5KKG2">
    <property type="interactions" value="835"/>
</dbReference>
<dbReference type="SUPFAM" id="SSF52467">
    <property type="entry name" value="DHS-like NAD/FAD-binding domain"/>
    <property type="match status" value="1"/>
</dbReference>
<protein>
    <recommendedName>
        <fullName evidence="5">deoxyhypusine synthase</fullName>
        <ecNumber evidence="5">2.5.1.46</ecNumber>
    </recommendedName>
</protein>
<dbReference type="EMBL" id="GG673688">
    <property type="protein sequence ID" value="EER15074.1"/>
    <property type="molecule type" value="Genomic_DNA"/>
</dbReference>
<dbReference type="OrthoDB" id="294378at2759"/>
<sequence length="403" mass="45461">MGADKSEEEESVASGQIPEIADDAVFLSSETVDTPVIQGYDFNNGVDFNAMMDQMMYTGFQATNLGLAFKQIDAMLDWSLNDEPVADDEDEEFRSEEARLDVRTKVWLSYTSNIISSGCRELIRYIAEHHMAQVFITTAGGIEEDFIKCLADFHLGDFALDGKTLRRRGLNRTGNLIVPNDNYCKFEEWIEPIIDKMHDEQEQDGVIWTPSTMIHRFGKEINDPRSVYYWCYKNNIPVFCPAITDGSIGDMIYFHSYKRPGFIIDIAADIRKVNDESVKARHTGVIVIGGGVVKHHAMNANLMRNGADHVVYINTAQEFDGCDSGARPDEAVSWGKIRIDAKPVKVYTEATLVLPLIIGKCFAPRVASGEWERTRGDGTRIVYNKSYTPSEHDKERRKLMAVN</sequence>
<evidence type="ECO:0000256" key="7">
    <source>
        <dbReference type="ARBA" id="ARBA00023027"/>
    </source>
</evidence>
<dbReference type="GO" id="GO:0034038">
    <property type="term" value="F:deoxyhypusine synthase activity"/>
    <property type="evidence" value="ECO:0007669"/>
    <property type="project" value="UniProtKB-EC"/>
</dbReference>
<evidence type="ECO:0000313" key="10">
    <source>
        <dbReference type="Proteomes" id="UP000007800"/>
    </source>
</evidence>
<dbReference type="OMA" id="VSWGKIA"/>
<evidence type="ECO:0000256" key="2">
    <source>
        <dbReference type="ARBA" id="ARBA00001911"/>
    </source>
</evidence>
<gene>
    <name evidence="9" type="ORF">Pmar_PMAR023399</name>
</gene>
<keyword evidence="7" id="KW-0520">NAD</keyword>
<dbReference type="EC" id="2.5.1.46" evidence="5"/>
<evidence type="ECO:0000256" key="4">
    <source>
        <dbReference type="ARBA" id="ARBA00009892"/>
    </source>
</evidence>
<dbReference type="PANTHER" id="PTHR11703">
    <property type="entry name" value="DEOXYHYPUSINE SYNTHASE"/>
    <property type="match status" value="1"/>
</dbReference>
<evidence type="ECO:0000256" key="1">
    <source>
        <dbReference type="ARBA" id="ARBA00000952"/>
    </source>
</evidence>
<dbReference type="InterPro" id="IPR036982">
    <property type="entry name" value="Deoxyhypusine_synthase_sf"/>
</dbReference>
<accession>C5KKG2</accession>
<reference evidence="9 10" key="1">
    <citation type="submission" date="2008-07" db="EMBL/GenBank/DDBJ databases">
        <authorList>
            <person name="El-Sayed N."/>
            <person name="Caler E."/>
            <person name="Inman J."/>
            <person name="Amedeo P."/>
            <person name="Hass B."/>
            <person name="Wortman J."/>
        </authorList>
    </citation>
    <scope>NUCLEOTIDE SEQUENCE [LARGE SCALE GENOMIC DNA]</scope>
    <source>
        <strain evidence="10">ATCC 50983 / TXsc</strain>
    </source>
</reference>
<dbReference type="RefSeq" id="XP_002783278.1">
    <property type="nucleotide sequence ID" value="XM_002783232.1"/>
</dbReference>
<comment type="pathway">
    <text evidence="3">Protein modification; eIF5A hypusination.</text>
</comment>
<evidence type="ECO:0000256" key="5">
    <source>
        <dbReference type="ARBA" id="ARBA00012683"/>
    </source>
</evidence>
<keyword evidence="10" id="KW-1185">Reference proteome</keyword>